<proteinExistence type="predicted"/>
<keyword evidence="1" id="KW-0677">Repeat</keyword>
<dbReference type="CDD" id="cd01448">
    <property type="entry name" value="TST_Repeat_1"/>
    <property type="match status" value="1"/>
</dbReference>
<sequence length="286" mass="32395">MKKPLLIFALLFTALYVQAASLRIEASTFNKEKLNYTLLDTRAKDVYNKGHIIGALNFPIGLTYANMQLNGKLTDPFTMQKIVQNLGLNADDKLVIYDNGSFFDAARLFWALEVYGFKDVKLLNAGYKQWSNKKFETSIQTPTVSKSDYVTIINNNRLATKFTTQIATRNPNQIIIDARPDKAYEGHISSAKRKGHIPKALNIPASHNIDTDNKGTTLKDLSQLKDLYKGIDKKKKIILYCAIGKISATNYFALRELGYNVSNYDASWREWGNDLRLPVINLQETK</sequence>
<dbReference type="SMART" id="SM00450">
    <property type="entry name" value="RHOD"/>
    <property type="match status" value="2"/>
</dbReference>
<dbReference type="PROSITE" id="PS50206">
    <property type="entry name" value="RHODANESE_3"/>
    <property type="match status" value="2"/>
</dbReference>
<dbReference type="Gene3D" id="3.40.250.10">
    <property type="entry name" value="Rhodanese-like domain"/>
    <property type="match status" value="2"/>
</dbReference>
<dbReference type="InterPro" id="IPR051126">
    <property type="entry name" value="Thiosulfate_sulfurtransferase"/>
</dbReference>
<gene>
    <name evidence="3" type="ORF">MNB_SM-4-1074</name>
</gene>
<name>A0A1W1CKF0_9ZZZZ</name>
<reference evidence="3" key="1">
    <citation type="submission" date="2016-10" db="EMBL/GenBank/DDBJ databases">
        <authorList>
            <person name="de Groot N.N."/>
        </authorList>
    </citation>
    <scope>NUCLEOTIDE SEQUENCE</scope>
</reference>
<dbReference type="AlphaFoldDB" id="A0A1W1CKF0"/>
<evidence type="ECO:0000313" key="3">
    <source>
        <dbReference type="EMBL" id="SFV66182.1"/>
    </source>
</evidence>
<dbReference type="EMBL" id="FPHF01000089">
    <property type="protein sequence ID" value="SFV66182.1"/>
    <property type="molecule type" value="Genomic_DNA"/>
</dbReference>
<evidence type="ECO:0000256" key="1">
    <source>
        <dbReference type="ARBA" id="ARBA00022737"/>
    </source>
</evidence>
<dbReference type="SUPFAM" id="SSF52821">
    <property type="entry name" value="Rhodanese/Cell cycle control phosphatase"/>
    <property type="match status" value="2"/>
</dbReference>
<dbReference type="PANTHER" id="PTHR43855:SF1">
    <property type="entry name" value="THIOSULFATE SULFURTRANSFERASE"/>
    <property type="match status" value="1"/>
</dbReference>
<dbReference type="EC" id="2.8.1.1" evidence="3"/>
<evidence type="ECO:0000259" key="2">
    <source>
        <dbReference type="PROSITE" id="PS50206"/>
    </source>
</evidence>
<accession>A0A1W1CKF0</accession>
<feature type="domain" description="Rhodanese" evidence="2">
    <location>
        <begin position="35"/>
        <end position="139"/>
    </location>
</feature>
<feature type="domain" description="Rhodanese" evidence="2">
    <location>
        <begin position="169"/>
        <end position="280"/>
    </location>
</feature>
<dbReference type="InterPro" id="IPR001763">
    <property type="entry name" value="Rhodanese-like_dom"/>
</dbReference>
<keyword evidence="3" id="KW-0808">Transferase</keyword>
<organism evidence="3">
    <name type="scientific">hydrothermal vent metagenome</name>
    <dbReference type="NCBI Taxonomy" id="652676"/>
    <lineage>
        <taxon>unclassified sequences</taxon>
        <taxon>metagenomes</taxon>
        <taxon>ecological metagenomes</taxon>
    </lineage>
</organism>
<dbReference type="PANTHER" id="PTHR43855">
    <property type="entry name" value="THIOSULFATE SULFURTRANSFERASE"/>
    <property type="match status" value="1"/>
</dbReference>
<protein>
    <submittedName>
        <fullName evidence="3">Thiosulfate sulfurtransferase, rhodanese</fullName>
        <ecNumber evidence="3">2.8.1.1</ecNumber>
    </submittedName>
</protein>
<dbReference type="InterPro" id="IPR036873">
    <property type="entry name" value="Rhodanese-like_dom_sf"/>
</dbReference>
<dbReference type="Pfam" id="PF00581">
    <property type="entry name" value="Rhodanese"/>
    <property type="match status" value="2"/>
</dbReference>
<dbReference type="GO" id="GO:0004792">
    <property type="term" value="F:thiosulfate-cyanide sulfurtransferase activity"/>
    <property type="evidence" value="ECO:0007669"/>
    <property type="project" value="UniProtKB-EC"/>
</dbReference>